<comment type="caution">
    <text evidence="2">The sequence shown here is derived from an EMBL/GenBank/DDBJ whole genome shotgun (WGS) entry which is preliminary data.</text>
</comment>
<keyword evidence="3" id="KW-1185">Reference proteome</keyword>
<proteinExistence type="predicted"/>
<reference evidence="2" key="2">
    <citation type="submission" date="2023-05" db="EMBL/GenBank/DDBJ databases">
        <authorList>
            <consortium name="Lawrence Berkeley National Laboratory"/>
            <person name="Steindorff A."/>
            <person name="Hensen N."/>
            <person name="Bonometti L."/>
            <person name="Westerberg I."/>
            <person name="Brannstrom I.O."/>
            <person name="Guillou S."/>
            <person name="Cros-Aarteil S."/>
            <person name="Calhoun S."/>
            <person name="Haridas S."/>
            <person name="Kuo A."/>
            <person name="Mondo S."/>
            <person name="Pangilinan J."/>
            <person name="Riley R."/>
            <person name="Labutti K."/>
            <person name="Andreopoulos B."/>
            <person name="Lipzen A."/>
            <person name="Chen C."/>
            <person name="Yanf M."/>
            <person name="Daum C."/>
            <person name="Ng V."/>
            <person name="Clum A."/>
            <person name="Ohm R."/>
            <person name="Martin F."/>
            <person name="Silar P."/>
            <person name="Natvig D."/>
            <person name="Lalanne C."/>
            <person name="Gautier V."/>
            <person name="Ament-Velasquez S.L."/>
            <person name="Kruys A."/>
            <person name="Hutchinson M.I."/>
            <person name="Powell A.J."/>
            <person name="Barry K."/>
            <person name="Miller A.N."/>
            <person name="Grigoriev I.V."/>
            <person name="Debuchy R."/>
            <person name="Gladieux P."/>
            <person name="Thoren M.H."/>
            <person name="Johannesson H."/>
        </authorList>
    </citation>
    <scope>NUCLEOTIDE SEQUENCE</scope>
    <source>
        <strain evidence="2">CBS 731.68</strain>
    </source>
</reference>
<protein>
    <submittedName>
        <fullName evidence="2">Uncharacterized protein</fullName>
    </submittedName>
</protein>
<feature type="region of interest" description="Disordered" evidence="1">
    <location>
        <begin position="1"/>
        <end position="20"/>
    </location>
</feature>
<evidence type="ECO:0000313" key="2">
    <source>
        <dbReference type="EMBL" id="KAK4124099.1"/>
    </source>
</evidence>
<reference evidence="2" key="1">
    <citation type="journal article" date="2023" name="Mol. Phylogenet. Evol.">
        <title>Genome-scale phylogeny and comparative genomics of the fungal order Sordariales.</title>
        <authorList>
            <person name="Hensen N."/>
            <person name="Bonometti L."/>
            <person name="Westerberg I."/>
            <person name="Brannstrom I.O."/>
            <person name="Guillou S."/>
            <person name="Cros-Aarteil S."/>
            <person name="Calhoun S."/>
            <person name="Haridas S."/>
            <person name="Kuo A."/>
            <person name="Mondo S."/>
            <person name="Pangilinan J."/>
            <person name="Riley R."/>
            <person name="LaButti K."/>
            <person name="Andreopoulos B."/>
            <person name="Lipzen A."/>
            <person name="Chen C."/>
            <person name="Yan M."/>
            <person name="Daum C."/>
            <person name="Ng V."/>
            <person name="Clum A."/>
            <person name="Steindorff A."/>
            <person name="Ohm R.A."/>
            <person name="Martin F."/>
            <person name="Silar P."/>
            <person name="Natvig D.O."/>
            <person name="Lalanne C."/>
            <person name="Gautier V."/>
            <person name="Ament-Velasquez S.L."/>
            <person name="Kruys A."/>
            <person name="Hutchinson M.I."/>
            <person name="Powell A.J."/>
            <person name="Barry K."/>
            <person name="Miller A.N."/>
            <person name="Grigoriev I.V."/>
            <person name="Debuchy R."/>
            <person name="Gladieux P."/>
            <person name="Hiltunen Thoren M."/>
            <person name="Johannesson H."/>
        </authorList>
    </citation>
    <scope>NUCLEOTIDE SEQUENCE</scope>
    <source>
        <strain evidence="2">CBS 731.68</strain>
    </source>
</reference>
<accession>A0AAN6U0L8</accession>
<dbReference type="GeneID" id="87823860"/>
<evidence type="ECO:0000256" key="1">
    <source>
        <dbReference type="SAM" id="MobiDB-lite"/>
    </source>
</evidence>
<dbReference type="Proteomes" id="UP001302602">
    <property type="component" value="Unassembled WGS sequence"/>
</dbReference>
<organism evidence="2 3">
    <name type="scientific">Parathielavia appendiculata</name>
    <dbReference type="NCBI Taxonomy" id="2587402"/>
    <lineage>
        <taxon>Eukaryota</taxon>
        <taxon>Fungi</taxon>
        <taxon>Dikarya</taxon>
        <taxon>Ascomycota</taxon>
        <taxon>Pezizomycotina</taxon>
        <taxon>Sordariomycetes</taxon>
        <taxon>Sordariomycetidae</taxon>
        <taxon>Sordariales</taxon>
        <taxon>Chaetomiaceae</taxon>
        <taxon>Parathielavia</taxon>
    </lineage>
</organism>
<dbReference type="RefSeq" id="XP_062647870.1">
    <property type="nucleotide sequence ID" value="XM_062787090.1"/>
</dbReference>
<dbReference type="AlphaFoldDB" id="A0AAN6U0L8"/>
<gene>
    <name evidence="2" type="ORF">N657DRAFT_376696</name>
</gene>
<name>A0AAN6U0L8_9PEZI</name>
<dbReference type="EMBL" id="MU853227">
    <property type="protein sequence ID" value="KAK4124099.1"/>
    <property type="molecule type" value="Genomic_DNA"/>
</dbReference>
<evidence type="ECO:0000313" key="3">
    <source>
        <dbReference type="Proteomes" id="UP001302602"/>
    </source>
</evidence>
<sequence>MSRPFTSPRLSRYASCGSGTNPIGIMCPREMPGPLEMRSSTALFLPVSSLSSVLVGQRRMSPSSHSPWTNDATVNGQSFRARQMTVQAPELVCLRLARRCLGASELWKKQAPKP</sequence>